<name>A0A090EFA4_MESPL</name>
<proteinExistence type="predicted"/>
<dbReference type="AlphaFoldDB" id="A0A090EFA4"/>
<sequence>MGDRCYLELRLRGRIETVEAFEKIVALFEENNWQVAEYDAAGRTLEMTESLVVGDANGEAPTFYLNECNYADIGEEEAELQEIGIAYEVSHEEGGDYGAGAWSWSSARGKVEAGRIKNQGASVSIAALEAALKQPDPLAAVKAIVDAGNAAEGTDLPGYSLSDEVKAWLAKEGN</sequence>
<keyword evidence="2" id="KW-1185">Reference proteome</keyword>
<dbReference type="Proteomes" id="UP000045285">
    <property type="component" value="Unassembled WGS sequence"/>
</dbReference>
<gene>
    <name evidence="1" type="ORF">MPL3356_60559</name>
</gene>
<dbReference type="EMBL" id="CCMZ01000056">
    <property type="protein sequence ID" value="CDX26798.1"/>
    <property type="molecule type" value="Genomic_DNA"/>
</dbReference>
<protein>
    <submittedName>
        <fullName evidence="1">Uncharacterized protein</fullName>
    </submittedName>
</protein>
<evidence type="ECO:0000313" key="2">
    <source>
        <dbReference type="Proteomes" id="UP000045285"/>
    </source>
</evidence>
<evidence type="ECO:0000313" key="1">
    <source>
        <dbReference type="EMBL" id="CDX26798.1"/>
    </source>
</evidence>
<organism evidence="1 2">
    <name type="scientific">Mesorhizobium plurifarium</name>
    <dbReference type="NCBI Taxonomy" id="69974"/>
    <lineage>
        <taxon>Bacteria</taxon>
        <taxon>Pseudomonadati</taxon>
        <taxon>Pseudomonadota</taxon>
        <taxon>Alphaproteobacteria</taxon>
        <taxon>Hyphomicrobiales</taxon>
        <taxon>Phyllobacteriaceae</taxon>
        <taxon>Mesorhizobium</taxon>
    </lineage>
</organism>
<accession>A0A090EFA4</accession>
<reference evidence="2" key="1">
    <citation type="submission" date="2014-08" db="EMBL/GenBank/DDBJ databases">
        <authorList>
            <person name="Moulin L."/>
        </authorList>
    </citation>
    <scope>NUCLEOTIDE SEQUENCE [LARGE SCALE GENOMIC DNA]</scope>
</reference>